<keyword evidence="8" id="KW-1185">Reference proteome</keyword>
<dbReference type="EMBL" id="AWSA01000042">
    <property type="protein sequence ID" value="EWT00465.1"/>
    <property type="molecule type" value="Genomic_DNA"/>
</dbReference>
<accession>W9G386</accession>
<feature type="transmembrane region" description="Helical" evidence="5">
    <location>
        <begin position="78"/>
        <end position="99"/>
    </location>
</feature>
<protein>
    <recommendedName>
        <fullName evidence="6">GtrA/DPMS transmembrane domain-containing protein</fullName>
    </recommendedName>
</protein>
<reference evidence="7 8" key="1">
    <citation type="submission" date="2013-08" db="EMBL/GenBank/DDBJ databases">
        <title>Intrasporangium oryzae NRRL B-24470.</title>
        <authorList>
            <person name="Liu H."/>
            <person name="Wang G."/>
        </authorList>
    </citation>
    <scope>NUCLEOTIDE SEQUENCE [LARGE SCALE GENOMIC DNA]</scope>
    <source>
        <strain evidence="7 8">NRRL B-24470</strain>
    </source>
</reference>
<gene>
    <name evidence="7" type="ORF">N865_15575</name>
</gene>
<dbReference type="SUPFAM" id="SSF103473">
    <property type="entry name" value="MFS general substrate transporter"/>
    <property type="match status" value="1"/>
</dbReference>
<keyword evidence="2 5" id="KW-0812">Transmembrane</keyword>
<name>W9G386_9MICO</name>
<proteinExistence type="predicted"/>
<comment type="caution">
    <text evidence="7">The sequence shown here is derived from an EMBL/GenBank/DDBJ whole genome shotgun (WGS) entry which is preliminary data.</text>
</comment>
<evidence type="ECO:0000256" key="1">
    <source>
        <dbReference type="ARBA" id="ARBA00004141"/>
    </source>
</evidence>
<evidence type="ECO:0000313" key="8">
    <source>
        <dbReference type="Proteomes" id="UP000019489"/>
    </source>
</evidence>
<dbReference type="RefSeq" id="WP_051510793.1">
    <property type="nucleotide sequence ID" value="NZ_AWSA01000042.1"/>
</dbReference>
<dbReference type="GO" id="GO:0016020">
    <property type="term" value="C:membrane"/>
    <property type="evidence" value="ECO:0007669"/>
    <property type="project" value="UniProtKB-SubCell"/>
</dbReference>
<dbReference type="GO" id="GO:0000271">
    <property type="term" value="P:polysaccharide biosynthetic process"/>
    <property type="evidence" value="ECO:0007669"/>
    <property type="project" value="InterPro"/>
</dbReference>
<comment type="subcellular location">
    <subcellularLocation>
        <location evidence="1">Membrane</location>
        <topology evidence="1">Multi-pass membrane protein</topology>
    </subcellularLocation>
</comment>
<feature type="transmembrane region" description="Helical" evidence="5">
    <location>
        <begin position="17"/>
        <end position="36"/>
    </location>
</feature>
<evidence type="ECO:0000313" key="7">
    <source>
        <dbReference type="EMBL" id="EWT00465.1"/>
    </source>
</evidence>
<dbReference type="Pfam" id="PF04138">
    <property type="entry name" value="GtrA_DPMS_TM"/>
    <property type="match status" value="1"/>
</dbReference>
<organism evidence="7 8">
    <name type="scientific">Intrasporangium oryzae NRRL B-24470</name>
    <dbReference type="NCBI Taxonomy" id="1386089"/>
    <lineage>
        <taxon>Bacteria</taxon>
        <taxon>Bacillati</taxon>
        <taxon>Actinomycetota</taxon>
        <taxon>Actinomycetes</taxon>
        <taxon>Micrococcales</taxon>
        <taxon>Intrasporangiaceae</taxon>
        <taxon>Intrasporangium</taxon>
    </lineage>
</organism>
<feature type="transmembrane region" description="Helical" evidence="5">
    <location>
        <begin position="42"/>
        <end position="66"/>
    </location>
</feature>
<feature type="domain" description="GtrA/DPMS transmembrane" evidence="6">
    <location>
        <begin position="18"/>
        <end position="131"/>
    </location>
</feature>
<dbReference type="Proteomes" id="UP000019489">
    <property type="component" value="Unassembled WGS sequence"/>
</dbReference>
<dbReference type="InterPro" id="IPR007267">
    <property type="entry name" value="GtrA_DPMS_TM"/>
</dbReference>
<dbReference type="AlphaFoldDB" id="W9G386"/>
<sequence>MPPLPHTVRSLWARHEIRYLVVAGCTSLGYLGLVTLGLALGWYYMVAILVAQAITIAAAFPAYRVLVFESRGRVWGDFVRFLSVWSSGAIAGLVATPFLVEVFGMHPLVAQVIAIVVIAVASYLGHRFFSFRERHPSADADQPGAAVRER</sequence>
<keyword evidence="3 5" id="KW-1133">Transmembrane helix</keyword>
<dbReference type="eggNOG" id="COG2246">
    <property type="taxonomic scope" value="Bacteria"/>
</dbReference>
<feature type="transmembrane region" description="Helical" evidence="5">
    <location>
        <begin position="105"/>
        <end position="125"/>
    </location>
</feature>
<dbReference type="InterPro" id="IPR036259">
    <property type="entry name" value="MFS_trans_sf"/>
</dbReference>
<evidence type="ECO:0000259" key="6">
    <source>
        <dbReference type="Pfam" id="PF04138"/>
    </source>
</evidence>
<keyword evidence="4 5" id="KW-0472">Membrane</keyword>
<evidence type="ECO:0000256" key="5">
    <source>
        <dbReference type="SAM" id="Phobius"/>
    </source>
</evidence>
<dbReference type="STRING" id="1386089.N865_15575"/>
<evidence type="ECO:0000256" key="4">
    <source>
        <dbReference type="ARBA" id="ARBA00023136"/>
    </source>
</evidence>
<evidence type="ECO:0000256" key="2">
    <source>
        <dbReference type="ARBA" id="ARBA00022692"/>
    </source>
</evidence>
<evidence type="ECO:0000256" key="3">
    <source>
        <dbReference type="ARBA" id="ARBA00022989"/>
    </source>
</evidence>